<organism evidence="1 2">
    <name type="scientific">Marinomonas rhodophyticola</name>
    <dbReference type="NCBI Taxonomy" id="2992803"/>
    <lineage>
        <taxon>Bacteria</taxon>
        <taxon>Pseudomonadati</taxon>
        <taxon>Pseudomonadota</taxon>
        <taxon>Gammaproteobacteria</taxon>
        <taxon>Oceanospirillales</taxon>
        <taxon>Oceanospirillaceae</taxon>
        <taxon>Marinomonas</taxon>
    </lineage>
</organism>
<dbReference type="EMBL" id="JAPEUL010000006">
    <property type="protein sequence ID" value="MCW4628828.1"/>
    <property type="molecule type" value="Genomic_DNA"/>
</dbReference>
<gene>
    <name evidence="1" type="ORF">ONZ52_07495</name>
</gene>
<accession>A0ABT3KE60</accession>
<evidence type="ECO:0000313" key="1">
    <source>
        <dbReference type="EMBL" id="MCW4628828.1"/>
    </source>
</evidence>
<proteinExistence type="predicted"/>
<name>A0ABT3KE60_9GAMM</name>
<sequence length="111" mass="12108">MTKGVEILTSDFGFKQAVATRETGTLQSVLQNHGARINADISLLVSPRGEVITVTQEIEMSNTISELVLSARRSGGASISTMIDFDNRAYQLVLVPVRLSMSLPGWAWLSR</sequence>
<comment type="caution">
    <text evidence="1">The sequence shown here is derived from an EMBL/GenBank/DDBJ whole genome shotgun (WGS) entry which is preliminary data.</text>
</comment>
<dbReference type="Proteomes" id="UP001431181">
    <property type="component" value="Unassembled WGS sequence"/>
</dbReference>
<keyword evidence="2" id="KW-1185">Reference proteome</keyword>
<evidence type="ECO:0000313" key="2">
    <source>
        <dbReference type="Proteomes" id="UP001431181"/>
    </source>
</evidence>
<dbReference type="RefSeq" id="WP_265218038.1">
    <property type="nucleotide sequence ID" value="NZ_JAPEUL010000006.1"/>
</dbReference>
<reference evidence="1" key="1">
    <citation type="submission" date="2022-11" db="EMBL/GenBank/DDBJ databases">
        <title>Marinomonas sp. nov., isolated from marine algae.</title>
        <authorList>
            <person name="Choi D.G."/>
            <person name="Kim J.M."/>
            <person name="Lee J.K."/>
            <person name="Baek J.H."/>
            <person name="Jeon C.O."/>
        </authorList>
    </citation>
    <scope>NUCLEOTIDE SEQUENCE</scope>
    <source>
        <strain evidence="1">KJ51-3</strain>
    </source>
</reference>
<protein>
    <submittedName>
        <fullName evidence="1">Uncharacterized protein</fullName>
    </submittedName>
</protein>